<dbReference type="GO" id="GO:0006412">
    <property type="term" value="P:translation"/>
    <property type="evidence" value="ECO:0007669"/>
    <property type="project" value="InterPro"/>
</dbReference>
<feature type="region of interest" description="Disordered" evidence="5">
    <location>
        <begin position="117"/>
        <end position="140"/>
    </location>
</feature>
<dbReference type="NCBIfam" id="TIGR03953">
    <property type="entry name" value="rplD_bact"/>
    <property type="match status" value="1"/>
</dbReference>
<comment type="caution">
    <text evidence="6">The sequence shown here is derived from an EMBL/GenBank/DDBJ whole genome shotgun (WGS) entry which is preliminary data.</text>
</comment>
<evidence type="ECO:0000256" key="3">
    <source>
        <dbReference type="ARBA" id="ARBA00023274"/>
    </source>
</evidence>
<dbReference type="InterPro" id="IPR023574">
    <property type="entry name" value="Ribosomal_uL4_dom_sf"/>
</dbReference>
<reference evidence="6 7" key="1">
    <citation type="submission" date="2019-12" db="EMBL/GenBank/DDBJ databases">
        <authorList>
            <person name="Floudas D."/>
            <person name="Bentzer J."/>
            <person name="Ahren D."/>
            <person name="Johansson T."/>
            <person name="Persson P."/>
            <person name="Tunlid A."/>
        </authorList>
    </citation>
    <scope>NUCLEOTIDE SEQUENCE [LARGE SCALE GENOMIC DNA]</scope>
    <source>
        <strain evidence="6 7">CBS 102.39</strain>
    </source>
</reference>
<dbReference type="SUPFAM" id="SSF52166">
    <property type="entry name" value="Ribosomal protein L4"/>
    <property type="match status" value="1"/>
</dbReference>
<evidence type="ECO:0000256" key="5">
    <source>
        <dbReference type="SAM" id="MobiDB-lite"/>
    </source>
</evidence>
<dbReference type="PANTHER" id="PTHR10746">
    <property type="entry name" value="50S RIBOSOMAL PROTEIN L4"/>
    <property type="match status" value="1"/>
</dbReference>
<accession>A0A8H4R8A9</accession>
<evidence type="ECO:0000256" key="4">
    <source>
        <dbReference type="ARBA" id="ARBA00040565"/>
    </source>
</evidence>
<dbReference type="AlphaFoldDB" id="A0A8H4R8A9"/>
<evidence type="ECO:0000313" key="6">
    <source>
        <dbReference type="EMBL" id="KAF4623512.1"/>
    </source>
</evidence>
<name>A0A8H4R8A9_9AGAR</name>
<comment type="similarity">
    <text evidence="1">Belongs to the universal ribosomal protein uL4 family.</text>
</comment>
<dbReference type="PANTHER" id="PTHR10746:SF6">
    <property type="entry name" value="LARGE RIBOSOMAL SUBUNIT PROTEIN UL4M"/>
    <property type="match status" value="1"/>
</dbReference>
<dbReference type="HAMAP" id="MF_01328_B">
    <property type="entry name" value="Ribosomal_uL4_B"/>
    <property type="match status" value="1"/>
</dbReference>
<dbReference type="InterPro" id="IPR002136">
    <property type="entry name" value="Ribosomal_uL4"/>
</dbReference>
<dbReference type="EMBL" id="JAACJL010000001">
    <property type="protein sequence ID" value="KAF4623512.1"/>
    <property type="molecule type" value="Genomic_DNA"/>
</dbReference>
<dbReference type="GO" id="GO:0003735">
    <property type="term" value="F:structural constituent of ribosome"/>
    <property type="evidence" value="ECO:0007669"/>
    <property type="project" value="InterPro"/>
</dbReference>
<keyword evidence="7" id="KW-1185">Reference proteome</keyword>
<organism evidence="6 7">
    <name type="scientific">Agrocybe pediades</name>
    <dbReference type="NCBI Taxonomy" id="84607"/>
    <lineage>
        <taxon>Eukaryota</taxon>
        <taxon>Fungi</taxon>
        <taxon>Dikarya</taxon>
        <taxon>Basidiomycota</taxon>
        <taxon>Agaricomycotina</taxon>
        <taxon>Agaricomycetes</taxon>
        <taxon>Agaricomycetidae</taxon>
        <taxon>Agaricales</taxon>
        <taxon>Agaricineae</taxon>
        <taxon>Strophariaceae</taxon>
        <taxon>Agrocybe</taxon>
    </lineage>
</organism>
<evidence type="ECO:0000313" key="7">
    <source>
        <dbReference type="Proteomes" id="UP000521872"/>
    </source>
</evidence>
<evidence type="ECO:0000256" key="1">
    <source>
        <dbReference type="ARBA" id="ARBA00010528"/>
    </source>
</evidence>
<dbReference type="GO" id="GO:1990904">
    <property type="term" value="C:ribonucleoprotein complex"/>
    <property type="evidence" value="ECO:0007669"/>
    <property type="project" value="UniProtKB-KW"/>
</dbReference>
<protein>
    <recommendedName>
        <fullName evidence="4">Large ribosomal subunit protein uL4m</fullName>
    </recommendedName>
</protein>
<dbReference type="InterPro" id="IPR013005">
    <property type="entry name" value="Ribosomal_uL4-like"/>
</dbReference>
<sequence length="310" mass="34478">MFRTTASVSRIPSRASRTIKHAKKPVVNVKRRPAVQQQAQPINEPVFLALTPSLRRGRWDPPADKSVAVLEPTVFKHPIRRDILHLCVVQHLDGLRQGSANTKTRGEVRGSGIKIRRQKGSGKARLGDGQSPMLRGGGVAFGPKPRDFSTKLPRKVIEMGMRVALSAKLKEQRLGVMRRLYWPNARTKFLSRRIEDLGLRKTLFISGEPEVHDGLDLAIRNIPHVKLTTTADVTVYDILKWDRIVLDLKAVQYFEETLKRKNIPTVPLSHFIAPVTSEPAVPESPISEAPVPEVIVSEAAAPETPTPILA</sequence>
<dbReference type="GO" id="GO:0005840">
    <property type="term" value="C:ribosome"/>
    <property type="evidence" value="ECO:0007669"/>
    <property type="project" value="UniProtKB-KW"/>
</dbReference>
<dbReference type="Gene3D" id="3.40.1370.10">
    <property type="match status" value="1"/>
</dbReference>
<evidence type="ECO:0000256" key="2">
    <source>
        <dbReference type="ARBA" id="ARBA00022980"/>
    </source>
</evidence>
<keyword evidence="2" id="KW-0689">Ribosomal protein</keyword>
<gene>
    <name evidence="6" type="ORF">D9613_001748</name>
</gene>
<dbReference type="Pfam" id="PF00573">
    <property type="entry name" value="Ribosomal_L4"/>
    <property type="match status" value="1"/>
</dbReference>
<keyword evidence="3" id="KW-0687">Ribonucleoprotein</keyword>
<proteinExistence type="inferred from homology"/>
<dbReference type="Proteomes" id="UP000521872">
    <property type="component" value="Unassembled WGS sequence"/>
</dbReference>